<evidence type="ECO:0000256" key="6">
    <source>
        <dbReference type="SAM" id="Phobius"/>
    </source>
</evidence>
<comment type="similarity">
    <text evidence="1">Belongs to the FAD-binding monooxygenase family.</text>
</comment>
<reference evidence="7 8" key="1">
    <citation type="submission" date="2020-05" db="EMBL/GenBank/DDBJ databases">
        <title>Identification and distribution of gene clusters putatively required for synthesis of sphingolipid metabolism inhibitors in phylogenetically diverse species of the filamentous fungus Fusarium.</title>
        <authorList>
            <person name="Kim H.-S."/>
            <person name="Busman M."/>
            <person name="Brown D.W."/>
            <person name="Divon H."/>
            <person name="Uhlig S."/>
            <person name="Proctor R.H."/>
        </authorList>
    </citation>
    <scope>NUCLEOTIDE SEQUENCE [LARGE SCALE GENOMIC DNA]</scope>
    <source>
        <strain evidence="7 8">NRRL 26131</strain>
    </source>
</reference>
<evidence type="ECO:0000256" key="5">
    <source>
        <dbReference type="SAM" id="MobiDB-lite"/>
    </source>
</evidence>
<evidence type="ECO:0000256" key="3">
    <source>
        <dbReference type="ARBA" id="ARBA00022827"/>
    </source>
</evidence>
<gene>
    <name evidence="7" type="ORF">FGLOB1_13417</name>
</gene>
<keyword evidence="7" id="KW-0503">Monooxygenase</keyword>
<evidence type="ECO:0000313" key="7">
    <source>
        <dbReference type="EMBL" id="KAF5696560.1"/>
    </source>
</evidence>
<evidence type="ECO:0000256" key="4">
    <source>
        <dbReference type="ARBA" id="ARBA00023002"/>
    </source>
</evidence>
<keyword evidence="6" id="KW-1133">Transmembrane helix</keyword>
<evidence type="ECO:0000256" key="1">
    <source>
        <dbReference type="ARBA" id="ARBA00010139"/>
    </source>
</evidence>
<keyword evidence="6" id="KW-0812">Transmembrane</keyword>
<dbReference type="InterPro" id="IPR036188">
    <property type="entry name" value="FAD/NAD-bd_sf"/>
</dbReference>
<comment type="caution">
    <text evidence="7">The sequence shown here is derived from an EMBL/GenBank/DDBJ whole genome shotgun (WGS) entry which is preliminary data.</text>
</comment>
<dbReference type="SUPFAM" id="SSF51905">
    <property type="entry name" value="FAD/NAD(P)-binding domain"/>
    <property type="match status" value="1"/>
</dbReference>
<dbReference type="PANTHER" id="PTHR42877:SF5">
    <property type="entry name" value="L-ORNITHINE N(5)-MONOOXYGENASE-RELATED"/>
    <property type="match status" value="1"/>
</dbReference>
<feature type="region of interest" description="Disordered" evidence="5">
    <location>
        <begin position="501"/>
        <end position="523"/>
    </location>
</feature>
<dbReference type="GO" id="GO:0004499">
    <property type="term" value="F:N,N-dimethylaniline monooxygenase activity"/>
    <property type="evidence" value="ECO:0007669"/>
    <property type="project" value="InterPro"/>
</dbReference>
<dbReference type="AlphaFoldDB" id="A0A8H5XMF1"/>
<dbReference type="Proteomes" id="UP000532311">
    <property type="component" value="Unassembled WGS sequence"/>
</dbReference>
<protein>
    <submittedName>
        <fullName evidence="7">Flavin-binding monooxygenase</fullName>
    </submittedName>
</protein>
<evidence type="ECO:0000313" key="8">
    <source>
        <dbReference type="Proteomes" id="UP000532311"/>
    </source>
</evidence>
<proteinExistence type="inferred from homology"/>
<dbReference type="Pfam" id="PF00743">
    <property type="entry name" value="FMO-like"/>
    <property type="match status" value="1"/>
</dbReference>
<name>A0A8H5XMF1_9HYPO</name>
<keyword evidence="8" id="KW-1185">Reference proteome</keyword>
<dbReference type="GO" id="GO:0050660">
    <property type="term" value="F:flavin adenine dinucleotide binding"/>
    <property type="evidence" value="ECO:0007669"/>
    <property type="project" value="InterPro"/>
</dbReference>
<keyword evidence="4" id="KW-0560">Oxidoreductase</keyword>
<sequence>MATKSLPPTKVIIIGAGFSGVTMACNLQLHLGIDDYCIYDRSPQIGGAWYANTYPGCAVDIPGFCYTLSFAPKPMFSHLYPQQSDILAYINSVARHFGVRTHFTGSMEWRGCEWDESAQRWIVHIEDLASEQRYKQECRILVSCVGGLTNPREVTFPGLRNFQGTIMHTARWDHTTDFSGKRVVVIGSGASAAQLIPALAGTPASITQIVRTPEYLVPSRDYVLSRPAQLLLYWIPGMWLLIRTLIFLYMEVTFLYFQVSKIGEKGRRMYEKQSLDYIRKSMPDHYWPFLVPKYRFGCRRRIFDKAYTAALHRPDVQLVRGDVAEVRESSIIVRGGSKIEADIIVLATGFDLSHYDTHVQGIGGKTRKDHWNEQGHKSTFKSVAMHGFPNFFFVLGPNSGRLHTSTLMSIEWHSEYITKVIKPVTDGHSGVVQVQAESEKDYQKKLLHALDYTVHDGSCSSNLIDKKTGKNWVVYPWSSFYLWYETKWDTLEDWEYDRLKGHDSSRSQDDIIGGKMSALSEGQ</sequence>
<dbReference type="Gene3D" id="3.50.50.60">
    <property type="entry name" value="FAD/NAD(P)-binding domain"/>
    <property type="match status" value="2"/>
</dbReference>
<keyword evidence="2" id="KW-0285">Flavoprotein</keyword>
<organism evidence="7 8">
    <name type="scientific">Fusarium globosum</name>
    <dbReference type="NCBI Taxonomy" id="78864"/>
    <lineage>
        <taxon>Eukaryota</taxon>
        <taxon>Fungi</taxon>
        <taxon>Dikarya</taxon>
        <taxon>Ascomycota</taxon>
        <taxon>Pezizomycotina</taxon>
        <taxon>Sordariomycetes</taxon>
        <taxon>Hypocreomycetidae</taxon>
        <taxon>Hypocreales</taxon>
        <taxon>Nectriaceae</taxon>
        <taxon>Fusarium</taxon>
        <taxon>Fusarium fujikuroi species complex</taxon>
    </lineage>
</organism>
<dbReference type="InterPro" id="IPR051209">
    <property type="entry name" value="FAD-bind_Monooxygenase_sf"/>
</dbReference>
<dbReference type="GO" id="GO:0050661">
    <property type="term" value="F:NADP binding"/>
    <property type="evidence" value="ECO:0007669"/>
    <property type="project" value="InterPro"/>
</dbReference>
<dbReference type="PROSITE" id="PS51257">
    <property type="entry name" value="PROKAR_LIPOPROTEIN"/>
    <property type="match status" value="1"/>
</dbReference>
<keyword evidence="6" id="KW-0472">Membrane</keyword>
<dbReference type="EMBL" id="JAAQPF010000833">
    <property type="protein sequence ID" value="KAF5696560.1"/>
    <property type="molecule type" value="Genomic_DNA"/>
</dbReference>
<dbReference type="PANTHER" id="PTHR42877">
    <property type="entry name" value="L-ORNITHINE N(5)-MONOOXYGENASE-RELATED"/>
    <property type="match status" value="1"/>
</dbReference>
<evidence type="ECO:0000256" key="2">
    <source>
        <dbReference type="ARBA" id="ARBA00022630"/>
    </source>
</evidence>
<accession>A0A8H5XMF1</accession>
<feature type="transmembrane region" description="Helical" evidence="6">
    <location>
        <begin position="231"/>
        <end position="259"/>
    </location>
</feature>
<keyword evidence="3" id="KW-0274">FAD</keyword>
<dbReference type="InterPro" id="IPR020946">
    <property type="entry name" value="Flavin_mOase-like"/>
</dbReference>